<dbReference type="NCBIfam" id="TIGR01632">
    <property type="entry name" value="L11_bact"/>
    <property type="match status" value="1"/>
</dbReference>
<keyword evidence="3 7" id="KW-0699">rRNA-binding</keyword>
<dbReference type="EMBL" id="HM222968">
    <property type="protein sequence ID" value="ADJ66601.1"/>
    <property type="molecule type" value="Genomic_DNA"/>
</dbReference>
<keyword evidence="5 7" id="KW-0689">Ribosomal protein</keyword>
<dbReference type="Gene3D" id="1.10.10.250">
    <property type="entry name" value="Ribosomal protein L11, C-terminal domain"/>
    <property type="match status" value="1"/>
</dbReference>
<comment type="similarity">
    <text evidence="1 7 8">Belongs to the universal ribosomal protein uL11 family.</text>
</comment>
<evidence type="ECO:0000259" key="9">
    <source>
        <dbReference type="Pfam" id="PF00298"/>
    </source>
</evidence>
<evidence type="ECO:0000256" key="7">
    <source>
        <dbReference type="HAMAP-Rule" id="MF_00736"/>
    </source>
</evidence>
<evidence type="ECO:0000256" key="4">
    <source>
        <dbReference type="ARBA" id="ARBA00022884"/>
    </source>
</evidence>
<dbReference type="InterPro" id="IPR020784">
    <property type="entry name" value="Ribosomal_uL11_N"/>
</dbReference>
<dbReference type="InterPro" id="IPR036796">
    <property type="entry name" value="Ribosomal_uL11_N_sf"/>
</dbReference>
<dbReference type="GO" id="GO:0006412">
    <property type="term" value="P:translation"/>
    <property type="evidence" value="ECO:0007669"/>
    <property type="project" value="UniProtKB-UniRule"/>
</dbReference>
<dbReference type="Gene3D" id="3.30.1550.10">
    <property type="entry name" value="Ribosomal protein L11/L12, N-terminal domain"/>
    <property type="match status" value="1"/>
</dbReference>
<proteinExistence type="inferred from homology"/>
<dbReference type="Pfam" id="PF03946">
    <property type="entry name" value="Ribosomal_L11_N"/>
    <property type="match status" value="1"/>
</dbReference>
<dbReference type="PANTHER" id="PTHR11661:SF1">
    <property type="entry name" value="LARGE RIBOSOMAL SUBUNIT PROTEIN UL11M"/>
    <property type="match status" value="1"/>
</dbReference>
<comment type="subunit">
    <text evidence="7">Part of the ribosomal stalk of the 50S ribosomal subunit. Interacts with L10 and the large rRNA to form the base of the stalk. L10 forms an elongated spine to which L12 dimers bind in a sequential fashion forming a multimeric L10(L12)X complex.</text>
</comment>
<keyword evidence="11" id="KW-0934">Plastid</keyword>
<evidence type="ECO:0000256" key="3">
    <source>
        <dbReference type="ARBA" id="ARBA00022730"/>
    </source>
</evidence>
<dbReference type="CDD" id="cd00349">
    <property type="entry name" value="Ribosomal_L11"/>
    <property type="match status" value="1"/>
</dbReference>
<reference evidence="11" key="1">
    <citation type="journal article" date="2010" name="Proc. Natl. Acad. Sci. U.S.A.">
        <title>A common red algal origin of the apicomplexan, dinoflagellate, and heterokont plastids.</title>
        <authorList>
            <person name="Janouskovec J."/>
            <person name="Horak A."/>
            <person name="Obornik M."/>
            <person name="Lukes J."/>
            <person name="Keeling P.J."/>
        </authorList>
    </citation>
    <scope>NUCLEOTIDE SEQUENCE [LARGE SCALE GENOMIC DNA]</scope>
</reference>
<protein>
    <recommendedName>
        <fullName evidence="7">Large ribosomal subunit protein uL11c</fullName>
    </recommendedName>
</protein>
<dbReference type="GO" id="GO:0070180">
    <property type="term" value="F:large ribosomal subunit rRNA binding"/>
    <property type="evidence" value="ECO:0007669"/>
    <property type="project" value="UniProtKB-UniRule"/>
</dbReference>
<dbReference type="AlphaFoldDB" id="D9IXN4"/>
<dbReference type="RefSeq" id="YP_003795413.1">
    <property type="nucleotide sequence ID" value="NC_014345.1"/>
</dbReference>
<dbReference type="InterPro" id="IPR006519">
    <property type="entry name" value="Ribosomal_uL11_bac-typ"/>
</dbReference>
<keyword evidence="2" id="KW-0488">Methylation</keyword>
<evidence type="ECO:0000256" key="8">
    <source>
        <dbReference type="RuleBase" id="RU003978"/>
    </source>
</evidence>
<dbReference type="SUPFAM" id="SSF46906">
    <property type="entry name" value="Ribosomal protein L11, C-terminal domain"/>
    <property type="match status" value="1"/>
</dbReference>
<dbReference type="GO" id="GO:0009507">
    <property type="term" value="C:chloroplast"/>
    <property type="evidence" value="ECO:0007669"/>
    <property type="project" value="UniProtKB-SubCell"/>
</dbReference>
<comment type="subcellular location">
    <subcellularLocation>
        <location evidence="7">Plastid</location>
        <location evidence="7">Chloroplast</location>
    </subcellularLocation>
</comment>
<gene>
    <name evidence="7 11" type="primary">rpl11</name>
</gene>
<evidence type="ECO:0000256" key="5">
    <source>
        <dbReference type="ARBA" id="ARBA00022980"/>
    </source>
</evidence>
<dbReference type="SMART" id="SM00649">
    <property type="entry name" value="RL11"/>
    <property type="match status" value="1"/>
</dbReference>
<dbReference type="SUPFAM" id="SSF54747">
    <property type="entry name" value="Ribosomal L11/L12e N-terminal domain"/>
    <property type="match status" value="1"/>
</dbReference>
<sequence length="144" mass="15288">MSKKLIGKVKLALSAGKATPSPPVGPALGSFGVNLASFCKQYNDQTSSMTNTIVPAEITIYDDRSFTFVLKTPPTSLLILQAVSIKKGSANPKQSPAGRLTQQQLEEIARQKLPDLNTENLEVAKKIVSGTARNMGVSAMPATD</sequence>
<evidence type="ECO:0000256" key="1">
    <source>
        <dbReference type="ARBA" id="ARBA00010537"/>
    </source>
</evidence>
<dbReference type="HAMAP" id="MF_00736">
    <property type="entry name" value="Ribosomal_uL11"/>
    <property type="match status" value="1"/>
</dbReference>
<accession>D9IXN4</accession>
<name>D9IXN4_9ALVE</name>
<evidence type="ECO:0000259" key="10">
    <source>
        <dbReference type="Pfam" id="PF03946"/>
    </source>
</evidence>
<evidence type="ECO:0000256" key="2">
    <source>
        <dbReference type="ARBA" id="ARBA00022481"/>
    </source>
</evidence>
<keyword evidence="4 7" id="KW-0694">RNA-binding</keyword>
<dbReference type="PANTHER" id="PTHR11661">
    <property type="entry name" value="60S RIBOSOMAL PROTEIN L12"/>
    <property type="match status" value="1"/>
</dbReference>
<evidence type="ECO:0000313" key="11">
    <source>
        <dbReference type="EMBL" id="ADJ66601.1"/>
    </source>
</evidence>
<organism evidence="11">
    <name type="scientific">Chromerida sp. RM11</name>
    <dbReference type="NCBI Taxonomy" id="348535"/>
    <lineage>
        <taxon>Eukaryota</taxon>
        <taxon>Sar</taxon>
        <taxon>Alveolata</taxon>
        <taxon>Colpodellida</taxon>
    </lineage>
</organism>
<dbReference type="GeneID" id="9481076"/>
<dbReference type="GO" id="GO:0015934">
    <property type="term" value="C:large ribosomal subunit"/>
    <property type="evidence" value="ECO:0007669"/>
    <property type="project" value="TreeGrafter"/>
</dbReference>
<dbReference type="FunFam" id="3.30.1550.10:FF:000006">
    <property type="entry name" value="50S ribosomal protein L11"/>
    <property type="match status" value="1"/>
</dbReference>
<comment type="function">
    <text evidence="7">Forms part of the ribosomal stalk which helps the ribosome interact with GTP-bound translation factors.</text>
</comment>
<dbReference type="GO" id="GO:0003735">
    <property type="term" value="F:structural constituent of ribosome"/>
    <property type="evidence" value="ECO:0007669"/>
    <property type="project" value="InterPro"/>
</dbReference>
<keyword evidence="6 7" id="KW-0687">Ribonucleoprotein</keyword>
<dbReference type="InterPro" id="IPR000911">
    <property type="entry name" value="Ribosomal_uL11"/>
</dbReference>
<dbReference type="InterPro" id="IPR020783">
    <property type="entry name" value="Ribosomal_uL11_C"/>
</dbReference>
<dbReference type="InterPro" id="IPR036769">
    <property type="entry name" value="Ribosomal_uL11_C_sf"/>
</dbReference>
<evidence type="ECO:0000256" key="6">
    <source>
        <dbReference type="ARBA" id="ARBA00023274"/>
    </source>
</evidence>
<feature type="domain" description="Large ribosomal subunit protein uL11 N-terminal" evidence="10">
    <location>
        <begin position="9"/>
        <end position="66"/>
    </location>
</feature>
<feature type="domain" description="Large ribosomal subunit protein uL11 C-terminal" evidence="9">
    <location>
        <begin position="71"/>
        <end position="137"/>
    </location>
</feature>
<keyword evidence="11" id="KW-0150">Chloroplast</keyword>
<geneLocation type="chloroplast" evidence="11"/>
<dbReference type="Pfam" id="PF00298">
    <property type="entry name" value="Ribosomal_L11"/>
    <property type="match status" value="1"/>
</dbReference>